<dbReference type="Proteomes" id="UP000283269">
    <property type="component" value="Unassembled WGS sequence"/>
</dbReference>
<comment type="caution">
    <text evidence="1">The sequence shown here is derived from an EMBL/GenBank/DDBJ whole genome shotgun (WGS) entry which is preliminary data.</text>
</comment>
<dbReference type="InterPro" id="IPR052058">
    <property type="entry name" value="Alcohol_O-acetyltransferase"/>
</dbReference>
<dbReference type="PANTHER" id="PTHR28037">
    <property type="entry name" value="ALCOHOL O-ACETYLTRANSFERASE 1-RELATED"/>
    <property type="match status" value="1"/>
</dbReference>
<sequence length="507" mass="56539">MALSSPNLSLRWAAIGAGYERLFGDSEAAFYPASKSGLGDMFLHLAFRAPTDALLIERVTAAWAIIRRRHPLLMCKVIYDDAVGIPCFSFIPPTSVTDSVRDAETTLSFNNKSKDGVYFPLKSKACNEELIHEYMNGPRALSDDDLSHLVISTSHLLPTTTNPPGYGDYNLFMCAPHFLGDGTSLHLATHDLLELLASSFTESQLKEELNQDVEWLEVLPPAFEARIDVPTAAFAKVVSKVDFIRTLSKEIGGHTLPRKQHGPQKTVVHETAFSEEETAQILRKCKINNVTVNHAIVALCNVAWARNISNRKLMENPLMMYTAVSLRPYLATLHTTSTYWFVALTYFNLVLPAFLPETQNVFWHRARTVKSQIRNMVQSSFLKSRALEMGKIRVARSRGQTVQLPDLSQVMAPTPISPLPPGPSAALLGLSLIGNLDATYIRASYPSFHLQSVTTASRQKAGGLLLLEHTFANKLWLHLCWDENGFEEGKIESFWSSMQDAVREFLM</sequence>
<dbReference type="SUPFAM" id="SSF52777">
    <property type="entry name" value="CoA-dependent acyltransferases"/>
    <property type="match status" value="2"/>
</dbReference>
<proteinExistence type="predicted"/>
<evidence type="ECO:0000313" key="1">
    <source>
        <dbReference type="EMBL" id="PPQ86783.1"/>
    </source>
</evidence>
<accession>A0A409X7L9</accession>
<evidence type="ECO:0008006" key="3">
    <source>
        <dbReference type="Google" id="ProtNLM"/>
    </source>
</evidence>
<dbReference type="InParanoid" id="A0A409X7L9"/>
<dbReference type="STRING" id="93625.A0A409X7L9"/>
<reference evidence="1 2" key="1">
    <citation type="journal article" date="2018" name="Evol. Lett.">
        <title>Horizontal gene cluster transfer increased hallucinogenic mushroom diversity.</title>
        <authorList>
            <person name="Reynolds H.T."/>
            <person name="Vijayakumar V."/>
            <person name="Gluck-Thaler E."/>
            <person name="Korotkin H.B."/>
            <person name="Matheny P.B."/>
            <person name="Slot J.C."/>
        </authorList>
    </citation>
    <scope>NUCLEOTIDE SEQUENCE [LARGE SCALE GENOMIC DNA]</scope>
    <source>
        <strain evidence="1 2">2631</strain>
    </source>
</reference>
<dbReference type="EMBL" id="NHYD01002431">
    <property type="protein sequence ID" value="PPQ86783.1"/>
    <property type="molecule type" value="Genomic_DNA"/>
</dbReference>
<name>A0A409X7L9_PSICY</name>
<keyword evidence="2" id="KW-1185">Reference proteome</keyword>
<dbReference type="AlphaFoldDB" id="A0A409X7L9"/>
<protein>
    <recommendedName>
        <fullName evidence="3">Alcohol acetyltransferase</fullName>
    </recommendedName>
</protein>
<evidence type="ECO:0000313" key="2">
    <source>
        <dbReference type="Proteomes" id="UP000283269"/>
    </source>
</evidence>
<gene>
    <name evidence="1" type="ORF">CVT25_012388</name>
</gene>
<dbReference type="PANTHER" id="PTHR28037:SF1">
    <property type="entry name" value="ALCOHOL O-ACETYLTRANSFERASE 1-RELATED"/>
    <property type="match status" value="1"/>
</dbReference>
<organism evidence="1 2">
    <name type="scientific">Psilocybe cyanescens</name>
    <dbReference type="NCBI Taxonomy" id="93625"/>
    <lineage>
        <taxon>Eukaryota</taxon>
        <taxon>Fungi</taxon>
        <taxon>Dikarya</taxon>
        <taxon>Basidiomycota</taxon>
        <taxon>Agaricomycotina</taxon>
        <taxon>Agaricomycetes</taxon>
        <taxon>Agaricomycetidae</taxon>
        <taxon>Agaricales</taxon>
        <taxon>Agaricineae</taxon>
        <taxon>Strophariaceae</taxon>
        <taxon>Psilocybe</taxon>
    </lineage>
</organism>
<dbReference type="OrthoDB" id="3355480at2759"/>
<dbReference type="Gene3D" id="3.30.559.30">
    <property type="entry name" value="Nonribosomal peptide synthetase, condensation domain"/>
    <property type="match status" value="1"/>
</dbReference>
<dbReference type="InterPro" id="IPR023213">
    <property type="entry name" value="CAT-like_dom_sf"/>
</dbReference>
<dbReference type="Gene3D" id="3.30.559.10">
    <property type="entry name" value="Chloramphenicol acetyltransferase-like domain"/>
    <property type="match status" value="1"/>
</dbReference>